<dbReference type="Proteomes" id="UP001050975">
    <property type="component" value="Unassembled WGS sequence"/>
</dbReference>
<proteinExistence type="predicted"/>
<comment type="caution">
    <text evidence="1">The sequence shown here is derived from an EMBL/GenBank/DDBJ whole genome shotgun (WGS) entry which is preliminary data.</text>
</comment>
<keyword evidence="2" id="KW-1185">Reference proteome</keyword>
<evidence type="ECO:0000313" key="1">
    <source>
        <dbReference type="EMBL" id="GET35929.1"/>
    </source>
</evidence>
<organism evidence="1 2">
    <name type="scientific">Microseira wollei NIES-4236</name>
    <dbReference type="NCBI Taxonomy" id="2530354"/>
    <lineage>
        <taxon>Bacteria</taxon>
        <taxon>Bacillati</taxon>
        <taxon>Cyanobacteriota</taxon>
        <taxon>Cyanophyceae</taxon>
        <taxon>Oscillatoriophycideae</taxon>
        <taxon>Aerosakkonematales</taxon>
        <taxon>Aerosakkonemataceae</taxon>
        <taxon>Microseira</taxon>
    </lineage>
</organism>
<dbReference type="InterPro" id="IPR038573">
    <property type="entry name" value="BrnT_sf"/>
</dbReference>
<protein>
    <recommendedName>
        <fullName evidence="3">BrnT family toxin</fullName>
    </recommendedName>
</protein>
<reference evidence="1" key="1">
    <citation type="submission" date="2019-10" db="EMBL/GenBank/DDBJ databases">
        <title>Draft genome sequece of Microseira wollei NIES-4236.</title>
        <authorList>
            <person name="Yamaguchi H."/>
            <person name="Suzuki S."/>
            <person name="Kawachi M."/>
        </authorList>
    </citation>
    <scope>NUCLEOTIDE SEQUENCE</scope>
    <source>
        <strain evidence="1">NIES-4236</strain>
    </source>
</reference>
<sequence>MSVFSDDLAITIPDERFDEERFVTIGMDAFDRVLVVVYTWRGNEIRLISARQATRRERNQYEEG</sequence>
<evidence type="ECO:0008006" key="3">
    <source>
        <dbReference type="Google" id="ProtNLM"/>
    </source>
</evidence>
<dbReference type="AlphaFoldDB" id="A0AAV3X1P1"/>
<evidence type="ECO:0000313" key="2">
    <source>
        <dbReference type="Proteomes" id="UP001050975"/>
    </source>
</evidence>
<name>A0AAV3X1P1_9CYAN</name>
<gene>
    <name evidence="1" type="ORF">MiSe_06770</name>
</gene>
<accession>A0AAV3X1P1</accession>
<dbReference type="Pfam" id="PF04365">
    <property type="entry name" value="BrnT_toxin"/>
    <property type="match status" value="1"/>
</dbReference>
<dbReference type="InterPro" id="IPR007460">
    <property type="entry name" value="BrnT_toxin"/>
</dbReference>
<dbReference type="Gene3D" id="3.10.450.530">
    <property type="entry name" value="Ribonuclease toxin, BrnT, of type II toxin-antitoxin system"/>
    <property type="match status" value="1"/>
</dbReference>
<dbReference type="EMBL" id="BLAY01000006">
    <property type="protein sequence ID" value="GET35929.1"/>
    <property type="molecule type" value="Genomic_DNA"/>
</dbReference>